<feature type="domain" description="Uracil-DNA glycosylase-like" evidence="10">
    <location>
        <begin position="61"/>
        <end position="228"/>
    </location>
</feature>
<dbReference type="AlphaFoldDB" id="M1LNF1"/>
<dbReference type="NCBIfam" id="NF003588">
    <property type="entry name" value="PRK05254.1-1"/>
    <property type="match status" value="1"/>
</dbReference>
<sequence>MSNRLTSKDIYKNFELISCSWKEEISKYFSLNNLRNTFNFLENRLSEGIIIYPSNPFRAIHITNTISKINIVIIGQDPYHNNGQANGLAFSINSNSHPPPSLKNIYKELSIEYKQFTFEKEYNLISWANQGVLLLNNILTVEDSKPMSHKNKGWELFTDAIIKAVANDNNPKVFMLWGLQAQEKERIIKNQNNHHLILKANHPSPLSANRKPIPFIGCNHFINANRWLHLNKKNTIKWFFSKKSVDCYQNLIYPQY</sequence>
<evidence type="ECO:0000256" key="8">
    <source>
        <dbReference type="ARBA" id="ARBA00023204"/>
    </source>
</evidence>
<dbReference type="PANTHER" id="PTHR11264">
    <property type="entry name" value="URACIL-DNA GLYCOSYLASE"/>
    <property type="match status" value="1"/>
</dbReference>
<organism evidence="11 12">
    <name type="scientific">Candidatus Kinetoplastidibacterium desouzai TCC079E</name>
    <dbReference type="NCBI Taxonomy" id="1208919"/>
    <lineage>
        <taxon>Bacteria</taxon>
        <taxon>Pseudomonadati</taxon>
        <taxon>Pseudomonadota</taxon>
        <taxon>Betaproteobacteria</taxon>
        <taxon>Candidatus Kinetoplastidibacterium</taxon>
    </lineage>
</organism>
<dbReference type="STRING" id="1208919.CDSE_0110"/>
<comment type="similarity">
    <text evidence="3 9">Belongs to the uracil-DNA glycosylase (UDG) superfamily. UNG family.</text>
</comment>
<dbReference type="InterPro" id="IPR036895">
    <property type="entry name" value="Uracil-DNA_glycosylase-like_sf"/>
</dbReference>
<dbReference type="NCBIfam" id="NF003592">
    <property type="entry name" value="PRK05254.1-5"/>
    <property type="match status" value="1"/>
</dbReference>
<evidence type="ECO:0000256" key="2">
    <source>
        <dbReference type="ARBA" id="ARBA00002631"/>
    </source>
</evidence>
<evidence type="ECO:0000256" key="6">
    <source>
        <dbReference type="ARBA" id="ARBA00022763"/>
    </source>
</evidence>
<evidence type="ECO:0000313" key="11">
    <source>
        <dbReference type="EMBL" id="AGF47222.1"/>
    </source>
</evidence>
<dbReference type="KEGG" id="kde:CDSE_0110"/>
<accession>M1LNF1</accession>
<dbReference type="SMART" id="SM00986">
    <property type="entry name" value="UDG"/>
    <property type="match status" value="1"/>
</dbReference>
<evidence type="ECO:0000256" key="1">
    <source>
        <dbReference type="ARBA" id="ARBA00001400"/>
    </source>
</evidence>
<dbReference type="SUPFAM" id="SSF52141">
    <property type="entry name" value="Uracil-DNA glycosylase-like"/>
    <property type="match status" value="1"/>
</dbReference>
<evidence type="ECO:0000256" key="7">
    <source>
        <dbReference type="ARBA" id="ARBA00022801"/>
    </source>
</evidence>
<dbReference type="InterPro" id="IPR005122">
    <property type="entry name" value="Uracil-DNA_glycosylase-like"/>
</dbReference>
<dbReference type="PATRIC" id="fig|1208919.3.peg.667"/>
<dbReference type="GO" id="GO:0005737">
    <property type="term" value="C:cytoplasm"/>
    <property type="evidence" value="ECO:0007669"/>
    <property type="project" value="UniProtKB-SubCell"/>
</dbReference>
<dbReference type="RefSeq" id="WP_015396633.1">
    <property type="nucleotide sequence ID" value="NC_020294.1"/>
</dbReference>
<dbReference type="HAMAP" id="MF_00148">
    <property type="entry name" value="UDG"/>
    <property type="match status" value="1"/>
</dbReference>
<keyword evidence="11" id="KW-0326">Glycosidase</keyword>
<dbReference type="eggNOG" id="COG0692">
    <property type="taxonomic scope" value="Bacteria"/>
</dbReference>
<name>M1LNF1_9PROT</name>
<protein>
    <recommendedName>
        <fullName evidence="5 9">Uracil-DNA glycosylase</fullName>
        <shortName evidence="9">UDG</shortName>
        <ecNumber evidence="4 9">3.2.2.27</ecNumber>
    </recommendedName>
</protein>
<keyword evidence="7 9" id="KW-0378">Hydrolase</keyword>
<dbReference type="SMART" id="SM00987">
    <property type="entry name" value="UreE_C"/>
    <property type="match status" value="1"/>
</dbReference>
<feature type="active site" description="Proton acceptor" evidence="9">
    <location>
        <position position="77"/>
    </location>
</feature>
<evidence type="ECO:0000256" key="5">
    <source>
        <dbReference type="ARBA" id="ARBA00018429"/>
    </source>
</evidence>
<dbReference type="OrthoDB" id="9804372at2"/>
<reference evidence="11 12" key="1">
    <citation type="journal article" date="2013" name="Genome Biol. Evol.">
        <title>Genome evolution and phylogenomic analysis of candidatus kinetoplastibacterium, the betaproteobacterial endosymbionts of strigomonas and angomonas.</title>
        <authorList>
            <person name="Alves J.M."/>
            <person name="Serrano M.G."/>
            <person name="Maia da Silva F."/>
            <person name="Voegtly L.J."/>
            <person name="Matveyev A.V."/>
            <person name="Teixeira M.M."/>
            <person name="Camargo E.P."/>
            <person name="Buck G.A."/>
        </authorList>
    </citation>
    <scope>NUCLEOTIDE SEQUENCE [LARGE SCALE GENOMIC DNA]</scope>
    <source>
        <strain evidence="11 12">TCC079E</strain>
    </source>
</reference>
<proteinExistence type="inferred from homology"/>
<dbReference type="NCBIfam" id="NF003589">
    <property type="entry name" value="PRK05254.1-2"/>
    <property type="match status" value="1"/>
</dbReference>
<keyword evidence="6 9" id="KW-0227">DNA damage</keyword>
<dbReference type="HOGENOM" id="CLU_032162_3_0_4"/>
<evidence type="ECO:0000256" key="9">
    <source>
        <dbReference type="HAMAP-Rule" id="MF_00148"/>
    </source>
</evidence>
<evidence type="ECO:0000256" key="4">
    <source>
        <dbReference type="ARBA" id="ARBA00012030"/>
    </source>
</evidence>
<gene>
    <name evidence="9" type="primary">ung</name>
    <name evidence="11" type="ORF">CDSE_0110</name>
</gene>
<keyword evidence="12" id="KW-1185">Reference proteome</keyword>
<evidence type="ECO:0000259" key="10">
    <source>
        <dbReference type="SMART" id="SM00986"/>
    </source>
</evidence>
<evidence type="ECO:0000256" key="3">
    <source>
        <dbReference type="ARBA" id="ARBA00008184"/>
    </source>
</evidence>
<dbReference type="EMBL" id="CP003803">
    <property type="protein sequence ID" value="AGF47222.1"/>
    <property type="molecule type" value="Genomic_DNA"/>
</dbReference>
<dbReference type="InterPro" id="IPR002043">
    <property type="entry name" value="UDG_fam1"/>
</dbReference>
<comment type="catalytic activity">
    <reaction evidence="1 9">
        <text>Hydrolyzes single-stranded DNA or mismatched double-stranded DNA and polynucleotides, releasing free uracil.</text>
        <dbReference type="EC" id="3.2.2.27"/>
    </reaction>
</comment>
<comment type="function">
    <text evidence="2 9">Excises uracil residues from the DNA which can arise as a result of misincorporation of dUMP residues by DNA polymerase or due to deamination of cytosine.</text>
</comment>
<dbReference type="PANTHER" id="PTHR11264:SF0">
    <property type="entry name" value="URACIL-DNA GLYCOSYLASE"/>
    <property type="match status" value="1"/>
</dbReference>
<dbReference type="EC" id="3.2.2.27" evidence="4 9"/>
<dbReference type="Proteomes" id="UP000011547">
    <property type="component" value="Chromosome"/>
</dbReference>
<dbReference type="GO" id="GO:0004844">
    <property type="term" value="F:uracil DNA N-glycosylase activity"/>
    <property type="evidence" value="ECO:0007669"/>
    <property type="project" value="UniProtKB-UniRule"/>
</dbReference>
<dbReference type="Pfam" id="PF03167">
    <property type="entry name" value="UDG"/>
    <property type="match status" value="1"/>
</dbReference>
<comment type="subcellular location">
    <subcellularLocation>
        <location evidence="9">Cytoplasm</location>
    </subcellularLocation>
</comment>
<dbReference type="NCBIfam" id="NF003591">
    <property type="entry name" value="PRK05254.1-4"/>
    <property type="match status" value="1"/>
</dbReference>
<dbReference type="NCBIfam" id="TIGR00628">
    <property type="entry name" value="ung"/>
    <property type="match status" value="1"/>
</dbReference>
<dbReference type="GO" id="GO:0097510">
    <property type="term" value="P:base-excision repair, AP site formation via deaminated base removal"/>
    <property type="evidence" value="ECO:0007669"/>
    <property type="project" value="TreeGrafter"/>
</dbReference>
<dbReference type="Gene3D" id="3.40.470.10">
    <property type="entry name" value="Uracil-DNA glycosylase-like domain"/>
    <property type="match status" value="1"/>
</dbReference>
<keyword evidence="9" id="KW-0963">Cytoplasm</keyword>
<keyword evidence="8 9" id="KW-0234">DNA repair</keyword>
<dbReference type="CDD" id="cd10027">
    <property type="entry name" value="UDG-F1-like"/>
    <property type="match status" value="1"/>
</dbReference>
<evidence type="ECO:0000313" key="12">
    <source>
        <dbReference type="Proteomes" id="UP000011547"/>
    </source>
</evidence>